<name>A0A1C4U0H1_9ACTN</name>
<dbReference type="InterPro" id="IPR036390">
    <property type="entry name" value="WH_DNA-bd_sf"/>
</dbReference>
<organism evidence="2 3">
    <name type="scientific">Micromonospora chaiyaphumensis</name>
    <dbReference type="NCBI Taxonomy" id="307119"/>
    <lineage>
        <taxon>Bacteria</taxon>
        <taxon>Bacillati</taxon>
        <taxon>Actinomycetota</taxon>
        <taxon>Actinomycetes</taxon>
        <taxon>Micromonosporales</taxon>
        <taxon>Micromonosporaceae</taxon>
        <taxon>Micromonospora</taxon>
    </lineage>
</organism>
<reference evidence="3" key="1">
    <citation type="submission" date="2016-06" db="EMBL/GenBank/DDBJ databases">
        <authorList>
            <person name="Varghese N."/>
            <person name="Submissions Spin"/>
        </authorList>
    </citation>
    <scope>NUCLEOTIDE SEQUENCE [LARGE SCALE GENOMIC DNA]</scope>
    <source>
        <strain evidence="3">DSM 45246</strain>
    </source>
</reference>
<dbReference type="SUPFAM" id="SSF46785">
    <property type="entry name" value="Winged helix' DNA-binding domain"/>
    <property type="match status" value="1"/>
</dbReference>
<dbReference type="EMBL" id="FMCS01000001">
    <property type="protein sequence ID" value="SCE65185.1"/>
    <property type="molecule type" value="Genomic_DNA"/>
</dbReference>
<dbReference type="Pfam" id="PF12802">
    <property type="entry name" value="MarR_2"/>
    <property type="match status" value="1"/>
</dbReference>
<dbReference type="InterPro" id="IPR000835">
    <property type="entry name" value="HTH_MarR-typ"/>
</dbReference>
<evidence type="ECO:0000313" key="3">
    <source>
        <dbReference type="Proteomes" id="UP000199629"/>
    </source>
</evidence>
<evidence type="ECO:0000313" key="2">
    <source>
        <dbReference type="EMBL" id="SCE65185.1"/>
    </source>
</evidence>
<dbReference type="RefSeq" id="WP_091258039.1">
    <property type="nucleotide sequence ID" value="NZ_FMCS01000001.1"/>
</dbReference>
<sequence length="162" mass="17392">MTATSDREALGTLLRHVLEVLDGDVAAVYADLDLPDYRPRYSPLVRVLVADGPLAIRDLAARVGVTHSAASQTVAQMARAGLVVLAPGADARQRIVTLTDRARALLPVVEAEWAATTTAMRRLDAELPVPLADELYAVLAALRRRPLRDRIADTGLAPTRPA</sequence>
<keyword evidence="3" id="KW-1185">Reference proteome</keyword>
<dbReference type="Proteomes" id="UP000199629">
    <property type="component" value="Unassembled WGS sequence"/>
</dbReference>
<dbReference type="AlphaFoldDB" id="A0A1C4U0H1"/>
<gene>
    <name evidence="2" type="ORF">GA0070214_101217</name>
</gene>
<proteinExistence type="predicted"/>
<feature type="domain" description="HTH marR-type" evidence="1">
    <location>
        <begin position="27"/>
        <end position="128"/>
    </location>
</feature>
<evidence type="ECO:0000259" key="1">
    <source>
        <dbReference type="SMART" id="SM00347"/>
    </source>
</evidence>
<dbReference type="SMART" id="SM00347">
    <property type="entry name" value="HTH_MARR"/>
    <property type="match status" value="1"/>
</dbReference>
<protein>
    <submittedName>
        <fullName evidence="2">MarR family protein</fullName>
    </submittedName>
</protein>
<accession>A0A1C4U0H1</accession>
<dbReference type="GO" id="GO:0003700">
    <property type="term" value="F:DNA-binding transcription factor activity"/>
    <property type="evidence" value="ECO:0007669"/>
    <property type="project" value="InterPro"/>
</dbReference>
<dbReference type="InterPro" id="IPR036388">
    <property type="entry name" value="WH-like_DNA-bd_sf"/>
</dbReference>
<dbReference type="Gene3D" id="1.10.10.10">
    <property type="entry name" value="Winged helix-like DNA-binding domain superfamily/Winged helix DNA-binding domain"/>
    <property type="match status" value="1"/>
</dbReference>